<evidence type="ECO:0000256" key="1">
    <source>
        <dbReference type="SAM" id="SignalP"/>
    </source>
</evidence>
<dbReference type="EMBL" id="LWDL01000013">
    <property type="protein sequence ID" value="OQW52358.1"/>
    <property type="molecule type" value="Genomic_DNA"/>
</dbReference>
<feature type="signal peptide" evidence="1">
    <location>
        <begin position="1"/>
        <end position="30"/>
    </location>
</feature>
<gene>
    <name evidence="2" type="ORF">A4S15_08270</name>
</gene>
<dbReference type="Proteomes" id="UP000192872">
    <property type="component" value="Unassembled WGS sequence"/>
</dbReference>
<evidence type="ECO:0008006" key="4">
    <source>
        <dbReference type="Google" id="ProtNLM"/>
    </source>
</evidence>
<name>A0A1W9HY67_9HYPH</name>
<evidence type="ECO:0000313" key="3">
    <source>
        <dbReference type="Proteomes" id="UP000192872"/>
    </source>
</evidence>
<dbReference type="STRING" id="1827387.A4S15_08270"/>
<proteinExistence type="predicted"/>
<keyword evidence="1" id="KW-0732">Signal</keyword>
<comment type="caution">
    <text evidence="2">The sequence shown here is derived from an EMBL/GenBank/DDBJ whole genome shotgun (WGS) entry which is preliminary data.</text>
</comment>
<accession>A0A1W9HY67</accession>
<dbReference type="Pfam" id="PF12915">
    <property type="entry name" value="DUF3833"/>
    <property type="match status" value="1"/>
</dbReference>
<protein>
    <recommendedName>
        <fullName evidence="4">DUF3833 domain-containing protein</fullName>
    </recommendedName>
</protein>
<organism evidence="2 3">
    <name type="scientific">Candidatus Raskinella chloraquaticus</name>
    <dbReference type="NCBI Taxonomy" id="1951219"/>
    <lineage>
        <taxon>Bacteria</taxon>
        <taxon>Pseudomonadati</taxon>
        <taxon>Pseudomonadota</taxon>
        <taxon>Alphaproteobacteria</taxon>
        <taxon>Hyphomicrobiales</taxon>
        <taxon>Phreatobacteraceae</taxon>
        <taxon>Candidatus Raskinella</taxon>
    </lineage>
</organism>
<dbReference type="InterPro" id="IPR024409">
    <property type="entry name" value="DUF3833"/>
</dbReference>
<reference evidence="2 3" key="1">
    <citation type="journal article" date="2017" name="Water Res.">
        <title>Comammox in drinking water systems.</title>
        <authorList>
            <person name="Wang Y."/>
            <person name="Ma L."/>
            <person name="Mao Y."/>
            <person name="Jiang X."/>
            <person name="Xia Y."/>
            <person name="Yu K."/>
            <person name="Li B."/>
            <person name="Zhang T."/>
        </authorList>
    </citation>
    <scope>NUCLEOTIDE SEQUENCE [LARGE SCALE GENOMIC DNA]</scope>
    <source>
        <strain evidence="2">SG_bin8</strain>
    </source>
</reference>
<sequence length="192" mass="21513">MNLGRWRWKETCLALTVLAGSFSALTPANAAPLVLERWFAGQTIGEGTVSVPIAGLERRFCVVTRGKAVGGRFILVEDFVYDDGEKERKTWVFTRFANGRYAGQREDVIGEAVIWQDGDVVRLAYDIELKNRRDRSTTRLHFSDVIRLDPDGLAVNDANISFFGVPIGTTRVVFSKSSRLDARSACNRRQAR</sequence>
<dbReference type="AlphaFoldDB" id="A0A1W9HY67"/>
<feature type="chain" id="PRO_5013162422" description="DUF3833 domain-containing protein" evidence="1">
    <location>
        <begin position="31"/>
        <end position="192"/>
    </location>
</feature>
<evidence type="ECO:0000313" key="2">
    <source>
        <dbReference type="EMBL" id="OQW52358.1"/>
    </source>
</evidence>